<reference evidence="7 8" key="1">
    <citation type="submission" date="2019-02" db="EMBL/GenBank/DDBJ databases">
        <title>Deep-cultivation of Planctomycetes and their phenomic and genomic characterization uncovers novel biology.</title>
        <authorList>
            <person name="Wiegand S."/>
            <person name="Jogler M."/>
            <person name="Boedeker C."/>
            <person name="Pinto D."/>
            <person name="Vollmers J."/>
            <person name="Rivas-Marin E."/>
            <person name="Kohn T."/>
            <person name="Peeters S.H."/>
            <person name="Heuer A."/>
            <person name="Rast P."/>
            <person name="Oberbeckmann S."/>
            <person name="Bunk B."/>
            <person name="Jeske O."/>
            <person name="Meyerdierks A."/>
            <person name="Storesund J.E."/>
            <person name="Kallscheuer N."/>
            <person name="Luecker S."/>
            <person name="Lage O.M."/>
            <person name="Pohl T."/>
            <person name="Merkel B.J."/>
            <person name="Hornburger P."/>
            <person name="Mueller R.-W."/>
            <person name="Bruemmer F."/>
            <person name="Labrenz M."/>
            <person name="Spormann A.M."/>
            <person name="Op den Camp H."/>
            <person name="Overmann J."/>
            <person name="Amann R."/>
            <person name="Jetten M.S.M."/>
            <person name="Mascher T."/>
            <person name="Medema M.H."/>
            <person name="Devos D.P."/>
            <person name="Kaster A.-K."/>
            <person name="Ovreas L."/>
            <person name="Rohde M."/>
            <person name="Galperin M.Y."/>
            <person name="Jogler C."/>
        </authorList>
    </citation>
    <scope>NUCLEOTIDE SEQUENCE [LARGE SCALE GENOMIC DNA]</scope>
    <source>
        <strain evidence="7 8">V22</strain>
    </source>
</reference>
<dbReference type="GO" id="GO:0042781">
    <property type="term" value="F:3'-tRNA processing endoribonuclease activity"/>
    <property type="evidence" value="ECO:0007669"/>
    <property type="project" value="TreeGrafter"/>
</dbReference>
<evidence type="ECO:0000256" key="6">
    <source>
        <dbReference type="NCBIfam" id="TIGR00188"/>
    </source>
</evidence>
<dbReference type="SUPFAM" id="SSF54211">
    <property type="entry name" value="Ribosomal protein S5 domain 2-like"/>
    <property type="match status" value="1"/>
</dbReference>
<dbReference type="AlphaFoldDB" id="A0A517T5P6"/>
<dbReference type="EMBL" id="CP036316">
    <property type="protein sequence ID" value="QDT63705.1"/>
    <property type="molecule type" value="Genomic_DNA"/>
</dbReference>
<keyword evidence="5" id="KW-0694">RNA-binding</keyword>
<evidence type="ECO:0000256" key="4">
    <source>
        <dbReference type="ARBA" id="ARBA00022801"/>
    </source>
</evidence>
<sequence>MRAGDQYLLIFGMPNGGEISRFGVSVSRKHGGAVKRNRLKRLLREAYRLEQHQVPVGWDFILIPKQDAGAKLADFRHSIKRCTNKLPRRLDANRSPAR</sequence>
<keyword evidence="2" id="KW-0540">Nuclease</keyword>
<keyword evidence="4 7" id="KW-0378">Hydrolase</keyword>
<keyword evidence="8" id="KW-1185">Reference proteome</keyword>
<dbReference type="InterPro" id="IPR020568">
    <property type="entry name" value="Ribosomal_Su5_D2-typ_SF"/>
</dbReference>
<dbReference type="PANTHER" id="PTHR33992">
    <property type="entry name" value="RIBONUCLEASE P PROTEIN COMPONENT"/>
    <property type="match status" value="1"/>
</dbReference>
<dbReference type="PANTHER" id="PTHR33992:SF1">
    <property type="entry name" value="RIBONUCLEASE P PROTEIN COMPONENT"/>
    <property type="match status" value="1"/>
</dbReference>
<dbReference type="GO" id="GO:0000049">
    <property type="term" value="F:tRNA binding"/>
    <property type="evidence" value="ECO:0007669"/>
    <property type="project" value="InterPro"/>
</dbReference>
<accession>A0A517T5P6</accession>
<dbReference type="KEGG" id="chya:V22_09300"/>
<dbReference type="InterPro" id="IPR014721">
    <property type="entry name" value="Ribsml_uS5_D2-typ_fold_subgr"/>
</dbReference>
<dbReference type="Proteomes" id="UP000319976">
    <property type="component" value="Chromosome"/>
</dbReference>
<keyword evidence="1" id="KW-0819">tRNA processing</keyword>
<evidence type="ECO:0000313" key="8">
    <source>
        <dbReference type="Proteomes" id="UP000319976"/>
    </source>
</evidence>
<name>A0A517T5P6_9PLAN</name>
<dbReference type="Pfam" id="PF00825">
    <property type="entry name" value="Ribonuclease_P"/>
    <property type="match status" value="1"/>
</dbReference>
<dbReference type="GO" id="GO:0030677">
    <property type="term" value="C:ribonuclease P complex"/>
    <property type="evidence" value="ECO:0007669"/>
    <property type="project" value="TreeGrafter"/>
</dbReference>
<dbReference type="Gene3D" id="3.30.230.10">
    <property type="match status" value="1"/>
</dbReference>
<evidence type="ECO:0000313" key="7">
    <source>
        <dbReference type="EMBL" id="QDT63705.1"/>
    </source>
</evidence>
<evidence type="ECO:0000256" key="3">
    <source>
        <dbReference type="ARBA" id="ARBA00022759"/>
    </source>
</evidence>
<dbReference type="NCBIfam" id="TIGR00188">
    <property type="entry name" value="rnpA"/>
    <property type="match status" value="1"/>
</dbReference>
<evidence type="ECO:0000256" key="1">
    <source>
        <dbReference type="ARBA" id="ARBA00022694"/>
    </source>
</evidence>
<organism evidence="7 8">
    <name type="scientific">Calycomorphotria hydatis</name>
    <dbReference type="NCBI Taxonomy" id="2528027"/>
    <lineage>
        <taxon>Bacteria</taxon>
        <taxon>Pseudomonadati</taxon>
        <taxon>Planctomycetota</taxon>
        <taxon>Planctomycetia</taxon>
        <taxon>Planctomycetales</taxon>
        <taxon>Planctomycetaceae</taxon>
        <taxon>Calycomorphotria</taxon>
    </lineage>
</organism>
<evidence type="ECO:0000256" key="2">
    <source>
        <dbReference type="ARBA" id="ARBA00022722"/>
    </source>
</evidence>
<dbReference type="EC" id="3.1.26.5" evidence="6"/>
<keyword evidence="3" id="KW-0255">Endonuclease</keyword>
<dbReference type="GO" id="GO:0004526">
    <property type="term" value="F:ribonuclease P activity"/>
    <property type="evidence" value="ECO:0007669"/>
    <property type="project" value="UniProtKB-UniRule"/>
</dbReference>
<gene>
    <name evidence="7" type="primary">rnpA</name>
    <name evidence="7" type="ORF">V22_09300</name>
</gene>
<dbReference type="InterPro" id="IPR000100">
    <property type="entry name" value="RNase_P"/>
</dbReference>
<evidence type="ECO:0000256" key="5">
    <source>
        <dbReference type="ARBA" id="ARBA00022884"/>
    </source>
</evidence>
<protein>
    <recommendedName>
        <fullName evidence="6">Ribonuclease P protein component</fullName>
        <ecNumber evidence="6">3.1.26.5</ecNumber>
    </recommendedName>
</protein>
<proteinExistence type="predicted"/>